<dbReference type="InterPro" id="IPR036061">
    <property type="entry name" value="CheW-like_dom_sf"/>
</dbReference>
<sequence>MEQANNSSIPQYLTFEVGDESFGFCIDSVREIIEYGHLTPVPLMPDFVKGVINLRGDVVPVIDLAIRLGRVPLAVNKRSCIIILEIEFEQQQVVVGAAVDSVCEVMEIDDNDIEAPPSFGARMRAQFIRGVVNVEEQFVVLFHGEKVLSVEELATLIEQVQPVNDGAISNFNR</sequence>
<dbReference type="CDD" id="cd00732">
    <property type="entry name" value="CheW"/>
    <property type="match status" value="1"/>
</dbReference>
<name>A0ABV4VZA6_9GAMM</name>
<keyword evidence="3" id="KW-1185">Reference proteome</keyword>
<accession>A0ABV4VZA6</accession>
<dbReference type="RefSeq" id="WP_374919926.1">
    <property type="nucleotide sequence ID" value="NZ_JBHFGJ010000009.1"/>
</dbReference>
<dbReference type="PANTHER" id="PTHR22617">
    <property type="entry name" value="CHEMOTAXIS SENSOR HISTIDINE KINASE-RELATED"/>
    <property type="match status" value="1"/>
</dbReference>
<dbReference type="Gene3D" id="2.30.30.40">
    <property type="entry name" value="SH3 Domains"/>
    <property type="match status" value="1"/>
</dbReference>
<dbReference type="EMBL" id="JBHFGJ010000009">
    <property type="protein sequence ID" value="MFB2654479.1"/>
    <property type="molecule type" value="Genomic_DNA"/>
</dbReference>
<dbReference type="Pfam" id="PF01584">
    <property type="entry name" value="CheW"/>
    <property type="match status" value="1"/>
</dbReference>
<protein>
    <submittedName>
        <fullName evidence="2">Chemotaxis protein CheW</fullName>
    </submittedName>
</protein>
<evidence type="ECO:0000313" key="3">
    <source>
        <dbReference type="Proteomes" id="UP001576726"/>
    </source>
</evidence>
<organism evidence="2 3">
    <name type="scientific">Shewanella seohaensis</name>
    <dbReference type="NCBI Taxonomy" id="755175"/>
    <lineage>
        <taxon>Bacteria</taxon>
        <taxon>Pseudomonadati</taxon>
        <taxon>Pseudomonadota</taxon>
        <taxon>Gammaproteobacteria</taxon>
        <taxon>Alteromonadales</taxon>
        <taxon>Shewanellaceae</taxon>
        <taxon>Shewanella</taxon>
    </lineage>
</organism>
<dbReference type="PANTHER" id="PTHR22617:SF41">
    <property type="entry name" value="CHEMOTAXIS SIGNAL TRANSDUCTION SYSTEM ADAPTOR PROTEIN CHEW"/>
    <property type="match status" value="1"/>
</dbReference>
<reference evidence="2 3" key="1">
    <citation type="submission" date="2024-09" db="EMBL/GenBank/DDBJ databases">
        <authorList>
            <person name="Zhang Y."/>
        </authorList>
    </citation>
    <scope>NUCLEOTIDE SEQUENCE [LARGE SCALE GENOMIC DNA]</scope>
    <source>
        <strain evidence="2 3">SH314</strain>
    </source>
</reference>
<evidence type="ECO:0000313" key="2">
    <source>
        <dbReference type="EMBL" id="MFB2654479.1"/>
    </source>
</evidence>
<dbReference type="PROSITE" id="PS50851">
    <property type="entry name" value="CHEW"/>
    <property type="match status" value="1"/>
</dbReference>
<feature type="domain" description="CheW-like" evidence="1">
    <location>
        <begin position="9"/>
        <end position="153"/>
    </location>
</feature>
<proteinExistence type="predicted"/>
<comment type="caution">
    <text evidence="2">The sequence shown here is derived from an EMBL/GenBank/DDBJ whole genome shotgun (WGS) entry which is preliminary data.</text>
</comment>
<dbReference type="SUPFAM" id="SSF50341">
    <property type="entry name" value="CheW-like"/>
    <property type="match status" value="1"/>
</dbReference>
<dbReference type="Gene3D" id="2.40.50.180">
    <property type="entry name" value="CheA-289, Domain 4"/>
    <property type="match status" value="1"/>
</dbReference>
<dbReference type="SMART" id="SM00260">
    <property type="entry name" value="CheW"/>
    <property type="match status" value="1"/>
</dbReference>
<dbReference type="InterPro" id="IPR002545">
    <property type="entry name" value="CheW-lke_dom"/>
</dbReference>
<dbReference type="Proteomes" id="UP001576726">
    <property type="component" value="Unassembled WGS sequence"/>
</dbReference>
<gene>
    <name evidence="2" type="ORF">ACE02L_17210</name>
</gene>
<evidence type="ECO:0000259" key="1">
    <source>
        <dbReference type="PROSITE" id="PS50851"/>
    </source>
</evidence>
<dbReference type="InterPro" id="IPR039315">
    <property type="entry name" value="CheW"/>
</dbReference>